<evidence type="ECO:0000256" key="1">
    <source>
        <dbReference type="ARBA" id="ARBA00022798"/>
    </source>
</evidence>
<evidence type="ECO:0000256" key="4">
    <source>
        <dbReference type="ARBA" id="ARBA00023163"/>
    </source>
</evidence>
<evidence type="ECO:0000259" key="8">
    <source>
        <dbReference type="PROSITE" id="PS51078"/>
    </source>
</evidence>
<dbReference type="Pfam" id="PF01614">
    <property type="entry name" value="IclR_C"/>
    <property type="match status" value="1"/>
</dbReference>
<dbReference type="InterPro" id="IPR036388">
    <property type="entry name" value="WH-like_DNA-bd_sf"/>
</dbReference>
<dbReference type="InterPro" id="IPR014757">
    <property type="entry name" value="Tscrpt_reg_IclR_C"/>
</dbReference>
<dbReference type="PANTHER" id="PTHR30136:SF24">
    <property type="entry name" value="HTH-TYPE TRANSCRIPTIONAL REPRESSOR ALLR"/>
    <property type="match status" value="1"/>
</dbReference>
<dbReference type="GO" id="GO:0003700">
    <property type="term" value="F:DNA-binding transcription factor activity"/>
    <property type="evidence" value="ECO:0007669"/>
    <property type="project" value="TreeGrafter"/>
</dbReference>
<dbReference type="GO" id="GO:0006071">
    <property type="term" value="P:glycerol metabolic process"/>
    <property type="evidence" value="ECO:0007669"/>
    <property type="project" value="UniProtKB-KW"/>
</dbReference>
<keyword evidence="3" id="KW-0238">DNA-binding</keyword>
<evidence type="ECO:0000256" key="2">
    <source>
        <dbReference type="ARBA" id="ARBA00023015"/>
    </source>
</evidence>
<gene>
    <name evidence="9" type="ORF">GCM10011372_20060</name>
</gene>
<reference evidence="9" key="2">
    <citation type="submission" date="2020-09" db="EMBL/GenBank/DDBJ databases">
        <authorList>
            <person name="Sun Q."/>
            <person name="Zhou Y."/>
        </authorList>
    </citation>
    <scope>NUCLEOTIDE SEQUENCE</scope>
    <source>
        <strain evidence="9">CGMCC 1.8984</strain>
    </source>
</reference>
<dbReference type="RefSeq" id="WP_188743295.1">
    <property type="nucleotide sequence ID" value="NZ_BAABFW010000030.1"/>
</dbReference>
<keyword evidence="4" id="KW-0804">Transcription</keyword>
<dbReference type="GO" id="GO:0003677">
    <property type="term" value="F:DNA binding"/>
    <property type="evidence" value="ECO:0007669"/>
    <property type="project" value="UniProtKB-KW"/>
</dbReference>
<protein>
    <recommendedName>
        <fullName evidence="6">Glycerol operon regulatory protein</fullName>
    </recommendedName>
</protein>
<dbReference type="SMART" id="SM00346">
    <property type="entry name" value="HTH_ICLR"/>
    <property type="match status" value="1"/>
</dbReference>
<dbReference type="Gene3D" id="1.10.10.10">
    <property type="entry name" value="Winged helix-like DNA-binding domain superfamily/Winged helix DNA-binding domain"/>
    <property type="match status" value="1"/>
</dbReference>
<keyword evidence="2" id="KW-0805">Transcription regulation</keyword>
<evidence type="ECO:0000256" key="6">
    <source>
        <dbReference type="ARBA" id="ARBA00070406"/>
    </source>
</evidence>
<evidence type="ECO:0000259" key="7">
    <source>
        <dbReference type="PROSITE" id="PS51077"/>
    </source>
</evidence>
<dbReference type="Gene3D" id="3.30.450.40">
    <property type="match status" value="1"/>
</dbReference>
<dbReference type="InterPro" id="IPR011991">
    <property type="entry name" value="ArsR-like_HTH"/>
</dbReference>
<dbReference type="EMBL" id="BMMD01000010">
    <property type="protein sequence ID" value="GGJ81582.1"/>
    <property type="molecule type" value="Genomic_DNA"/>
</dbReference>
<dbReference type="InterPro" id="IPR050707">
    <property type="entry name" value="HTH_MetabolicPath_Reg"/>
</dbReference>
<dbReference type="Proteomes" id="UP000636956">
    <property type="component" value="Unassembled WGS sequence"/>
</dbReference>
<feature type="domain" description="IclR-ED" evidence="8">
    <location>
        <begin position="64"/>
        <end position="243"/>
    </location>
</feature>
<reference evidence="9" key="1">
    <citation type="journal article" date="2014" name="Int. J. Syst. Evol. Microbiol.">
        <title>Complete genome sequence of Corynebacterium casei LMG S-19264T (=DSM 44701T), isolated from a smear-ripened cheese.</title>
        <authorList>
            <consortium name="US DOE Joint Genome Institute (JGI-PGF)"/>
            <person name="Walter F."/>
            <person name="Albersmeier A."/>
            <person name="Kalinowski J."/>
            <person name="Ruckert C."/>
        </authorList>
    </citation>
    <scope>NUCLEOTIDE SEQUENCE</scope>
    <source>
        <strain evidence="9">CGMCC 1.8984</strain>
    </source>
</reference>
<sequence>MIQSIDRAAKILGLLQGSRRMGITEMAAALDLPPSTVHGIVKSLQSHGLVAQQPSGNRYVLGPALLKLSSVYLDTLDVRARSMRWMHELSSRTGLASRLGVELFGEVIVIHHNRRPDGSEQMPETGVTIPSHASAMGKVLLAYDAAHAADVLSRPLIALTAETTTEPDRMREEFERIRQEALGFENEEAVIGEASVAAPICSDEGEVIAAIAVVLPATEWPPSDMVISDLREAARNVSRELGAPTWPRPIAAADPTDIQ</sequence>
<dbReference type="PROSITE" id="PS51078">
    <property type="entry name" value="ICLR_ED"/>
    <property type="match status" value="1"/>
</dbReference>
<dbReference type="SUPFAM" id="SSF46785">
    <property type="entry name" value="Winged helix' DNA-binding domain"/>
    <property type="match status" value="1"/>
</dbReference>
<proteinExistence type="predicted"/>
<dbReference type="InterPro" id="IPR036390">
    <property type="entry name" value="WH_DNA-bd_sf"/>
</dbReference>
<dbReference type="GO" id="GO:0045892">
    <property type="term" value="P:negative regulation of DNA-templated transcription"/>
    <property type="evidence" value="ECO:0007669"/>
    <property type="project" value="TreeGrafter"/>
</dbReference>
<feature type="domain" description="HTH iclR-type" evidence="7">
    <location>
        <begin position="2"/>
        <end position="63"/>
    </location>
</feature>
<dbReference type="InterPro" id="IPR029016">
    <property type="entry name" value="GAF-like_dom_sf"/>
</dbReference>
<evidence type="ECO:0000256" key="5">
    <source>
        <dbReference type="ARBA" id="ARBA00058938"/>
    </source>
</evidence>
<evidence type="ECO:0000313" key="10">
    <source>
        <dbReference type="Proteomes" id="UP000636956"/>
    </source>
</evidence>
<comment type="function">
    <text evidence="5">May be an activator protein for the gylABX operon.</text>
</comment>
<evidence type="ECO:0000256" key="3">
    <source>
        <dbReference type="ARBA" id="ARBA00023125"/>
    </source>
</evidence>
<keyword evidence="10" id="KW-1185">Reference proteome</keyword>
<dbReference type="Pfam" id="PF09339">
    <property type="entry name" value="HTH_IclR"/>
    <property type="match status" value="1"/>
</dbReference>
<dbReference type="PROSITE" id="PS51077">
    <property type="entry name" value="HTH_ICLR"/>
    <property type="match status" value="1"/>
</dbReference>
<organism evidence="9 10">
    <name type="scientific">Agromyces bauzanensis</name>
    <dbReference type="NCBI Taxonomy" id="1308924"/>
    <lineage>
        <taxon>Bacteria</taxon>
        <taxon>Bacillati</taxon>
        <taxon>Actinomycetota</taxon>
        <taxon>Actinomycetes</taxon>
        <taxon>Micrococcales</taxon>
        <taxon>Microbacteriaceae</taxon>
        <taxon>Agromyces</taxon>
    </lineage>
</organism>
<dbReference type="CDD" id="cd00090">
    <property type="entry name" value="HTH_ARSR"/>
    <property type="match status" value="1"/>
</dbReference>
<name>A0A917URZ6_9MICO</name>
<dbReference type="SUPFAM" id="SSF55781">
    <property type="entry name" value="GAF domain-like"/>
    <property type="match status" value="1"/>
</dbReference>
<keyword evidence="1" id="KW-0319">Glycerol metabolism</keyword>
<evidence type="ECO:0000313" key="9">
    <source>
        <dbReference type="EMBL" id="GGJ81582.1"/>
    </source>
</evidence>
<comment type="caution">
    <text evidence="9">The sequence shown here is derived from an EMBL/GenBank/DDBJ whole genome shotgun (WGS) entry which is preliminary data.</text>
</comment>
<dbReference type="InterPro" id="IPR005471">
    <property type="entry name" value="Tscrpt_reg_IclR_N"/>
</dbReference>
<dbReference type="AlphaFoldDB" id="A0A917URZ6"/>
<dbReference type="FunFam" id="1.10.10.10:FF:000056">
    <property type="entry name" value="IclR family transcriptional regulator"/>
    <property type="match status" value="1"/>
</dbReference>
<accession>A0A917URZ6</accession>
<dbReference type="PANTHER" id="PTHR30136">
    <property type="entry name" value="HELIX-TURN-HELIX TRANSCRIPTIONAL REGULATOR, ICLR FAMILY"/>
    <property type="match status" value="1"/>
</dbReference>